<name>A0A3Q8X7D6_9BACL</name>
<evidence type="ECO:0000313" key="1">
    <source>
        <dbReference type="EMBL" id="AZN41848.1"/>
    </source>
</evidence>
<proteinExistence type="predicted"/>
<evidence type="ECO:0000313" key="2">
    <source>
        <dbReference type="Proteomes" id="UP000272528"/>
    </source>
</evidence>
<keyword evidence="2" id="KW-1185">Reference proteome</keyword>
<accession>A0A3Q8X7D6</accession>
<dbReference type="RefSeq" id="WP_126017554.1">
    <property type="nucleotide sequence ID" value="NZ_CP034437.1"/>
</dbReference>
<dbReference type="EMBL" id="CP034437">
    <property type="protein sequence ID" value="AZN41848.1"/>
    <property type="molecule type" value="Genomic_DNA"/>
</dbReference>
<gene>
    <name evidence="1" type="ORF">EJC50_20860</name>
</gene>
<sequence>MLYHFSEDPNITVFTPRQLDYRLDEPAMVWSIDAFHGVHYYFPRDCPRICLWPMEGTTTEDRMRFFGMANTDRLMAIESAWLERLRTTVLYRYSFDEADFELYEANAGYYTATKEVKPVSVERMDNLLQWIVNAGVELRVTPSLQQLRDAVIGSTVNFSMIRMRNAILT</sequence>
<dbReference type="KEGG" id="palb:EJC50_20860"/>
<reference evidence="2" key="1">
    <citation type="submission" date="2018-12" db="EMBL/GenBank/DDBJ databases">
        <title>Genome sequence of Peanibacillus sp.</title>
        <authorList>
            <person name="Subramani G."/>
            <person name="Srinivasan S."/>
            <person name="Kim M.K."/>
        </authorList>
    </citation>
    <scope>NUCLEOTIDE SEQUENCE [LARGE SCALE GENOMIC DNA]</scope>
    <source>
        <strain evidence="2">18JY67-1</strain>
    </source>
</reference>
<dbReference type="OrthoDB" id="156685at2"/>
<dbReference type="Proteomes" id="UP000272528">
    <property type="component" value="Chromosome"/>
</dbReference>
<organism evidence="1 2">
    <name type="scientific">Paenibacillus albus</name>
    <dbReference type="NCBI Taxonomy" id="2495582"/>
    <lineage>
        <taxon>Bacteria</taxon>
        <taxon>Bacillati</taxon>
        <taxon>Bacillota</taxon>
        <taxon>Bacilli</taxon>
        <taxon>Bacillales</taxon>
        <taxon>Paenibacillaceae</taxon>
        <taxon>Paenibacillus</taxon>
    </lineage>
</organism>
<protein>
    <submittedName>
        <fullName evidence="1">Uncharacterized protein</fullName>
    </submittedName>
</protein>
<dbReference type="AlphaFoldDB" id="A0A3Q8X7D6"/>
<dbReference type="Pfam" id="PF21820">
    <property type="entry name" value="DUF6886"/>
    <property type="match status" value="1"/>
</dbReference>
<dbReference type="InterPro" id="IPR049253">
    <property type="entry name" value="DUF6886"/>
</dbReference>